<comment type="caution">
    <text evidence="8">The sequence shown here is derived from an EMBL/GenBank/DDBJ whole genome shotgun (WGS) entry which is preliminary data.</text>
</comment>
<keyword evidence="3 5" id="KW-0378">Hydrolase</keyword>
<evidence type="ECO:0000256" key="4">
    <source>
        <dbReference type="ARBA" id="ARBA00022825"/>
    </source>
</evidence>
<dbReference type="InterPro" id="IPR036034">
    <property type="entry name" value="PDZ_sf"/>
</dbReference>
<keyword evidence="6" id="KW-0812">Transmembrane</keyword>
<dbReference type="SUPFAM" id="SSF50156">
    <property type="entry name" value="PDZ domain-like"/>
    <property type="match status" value="1"/>
</dbReference>
<dbReference type="SMART" id="SM00245">
    <property type="entry name" value="TSPc"/>
    <property type="match status" value="1"/>
</dbReference>
<evidence type="ECO:0000256" key="1">
    <source>
        <dbReference type="ARBA" id="ARBA00009179"/>
    </source>
</evidence>
<dbReference type="GO" id="GO:0006508">
    <property type="term" value="P:proteolysis"/>
    <property type="evidence" value="ECO:0007669"/>
    <property type="project" value="UniProtKB-KW"/>
</dbReference>
<dbReference type="AlphaFoldDB" id="A0A2M8EM81"/>
<dbReference type="EMBL" id="PFSJ01000010">
    <property type="protein sequence ID" value="PJC23841.1"/>
    <property type="molecule type" value="Genomic_DNA"/>
</dbReference>
<dbReference type="CDD" id="cd07560">
    <property type="entry name" value="Peptidase_S41_CPP"/>
    <property type="match status" value="1"/>
</dbReference>
<dbReference type="Gene3D" id="3.90.226.10">
    <property type="entry name" value="2-enoyl-CoA Hydratase, Chain A, domain 1"/>
    <property type="match status" value="1"/>
</dbReference>
<organism evidence="8 9">
    <name type="scientific">candidate division WWE3 bacterium CG_4_9_14_0_2_um_filter_35_11</name>
    <dbReference type="NCBI Taxonomy" id="1975077"/>
    <lineage>
        <taxon>Bacteria</taxon>
        <taxon>Katanobacteria</taxon>
    </lineage>
</organism>
<evidence type="ECO:0000256" key="3">
    <source>
        <dbReference type="ARBA" id="ARBA00022801"/>
    </source>
</evidence>
<name>A0A2M8EM81_UNCKA</name>
<evidence type="ECO:0000259" key="7">
    <source>
        <dbReference type="PROSITE" id="PS50106"/>
    </source>
</evidence>
<dbReference type="Proteomes" id="UP000229756">
    <property type="component" value="Unassembled WGS sequence"/>
</dbReference>
<dbReference type="SMART" id="SM00228">
    <property type="entry name" value="PDZ"/>
    <property type="match status" value="1"/>
</dbReference>
<dbReference type="InterPro" id="IPR055210">
    <property type="entry name" value="CtpA/B_N"/>
</dbReference>
<evidence type="ECO:0000256" key="6">
    <source>
        <dbReference type="SAM" id="Phobius"/>
    </source>
</evidence>
<sequence>MPILDKNKDMKIFKITQSLITTILLVLLGAFGGYYFGVRGYDVNVKNGISKVEVINKNDVTSNNVNFERFWEVWDLINSKHIKKPLDQEKLVKGAIDGMIASVGDPYTSYFDVQENTEVTNSLNGLYEGIGAQLGFNEAGQLIIVAPLDGSPALFSGIKSGDRILAIEGTDTIGASIESAVDKIRGKAGTQIALLLGRDGTDGPFEIKITRDTIKLPSVKWEDKGDGIAYIRLSRFGAETNNEWTKSVNEIVSQVPNLKGVILDVRDNPGGFLDSAVFISSEFVSDGVVVKEEVSDGTSQNFKVDHKGQFVDSSLRLVVLVNQGSASASEIVAGALKERRGALIVGQRSFGKGTVQKSEEFADGASLHVTIAKWLTPDGNWIDKHNSEFKDSIYNEVKDEKNIVGGIKPDFIVDFTDEDIKAERDPQLDKSIEIIKSDDLFKSSIISKILEQINASL</sequence>
<evidence type="ECO:0000256" key="5">
    <source>
        <dbReference type="RuleBase" id="RU004404"/>
    </source>
</evidence>
<dbReference type="GO" id="GO:0004175">
    <property type="term" value="F:endopeptidase activity"/>
    <property type="evidence" value="ECO:0007669"/>
    <property type="project" value="TreeGrafter"/>
</dbReference>
<keyword evidence="6" id="KW-1133">Transmembrane helix</keyword>
<dbReference type="SUPFAM" id="SSF52096">
    <property type="entry name" value="ClpP/crotonase"/>
    <property type="match status" value="1"/>
</dbReference>
<gene>
    <name evidence="8" type="ORF">CO058_01525</name>
</gene>
<comment type="similarity">
    <text evidence="1 5">Belongs to the peptidase S41A family.</text>
</comment>
<accession>A0A2M8EM81</accession>
<dbReference type="GO" id="GO:0030288">
    <property type="term" value="C:outer membrane-bounded periplasmic space"/>
    <property type="evidence" value="ECO:0007669"/>
    <property type="project" value="TreeGrafter"/>
</dbReference>
<dbReference type="PANTHER" id="PTHR32060">
    <property type="entry name" value="TAIL-SPECIFIC PROTEASE"/>
    <property type="match status" value="1"/>
</dbReference>
<keyword evidence="4 5" id="KW-0720">Serine protease</keyword>
<evidence type="ECO:0000313" key="9">
    <source>
        <dbReference type="Proteomes" id="UP000229756"/>
    </source>
</evidence>
<keyword evidence="2 5" id="KW-0645">Protease</keyword>
<dbReference type="Pfam" id="PF03572">
    <property type="entry name" value="Peptidase_S41"/>
    <property type="match status" value="1"/>
</dbReference>
<dbReference type="NCBIfam" id="TIGR00225">
    <property type="entry name" value="prc"/>
    <property type="match status" value="1"/>
</dbReference>
<reference evidence="9" key="1">
    <citation type="submission" date="2017-09" db="EMBL/GenBank/DDBJ databases">
        <title>Depth-based differentiation of microbial function through sediment-hosted aquifers and enrichment of novel symbionts in the deep terrestrial subsurface.</title>
        <authorList>
            <person name="Probst A.J."/>
            <person name="Ladd B."/>
            <person name="Jarett J.K."/>
            <person name="Geller-Mcgrath D.E."/>
            <person name="Sieber C.M.K."/>
            <person name="Emerson J.B."/>
            <person name="Anantharaman K."/>
            <person name="Thomas B.C."/>
            <person name="Malmstrom R."/>
            <person name="Stieglmeier M."/>
            <person name="Klingl A."/>
            <person name="Woyke T."/>
            <person name="Ryan C.M."/>
            <person name="Banfield J.F."/>
        </authorList>
    </citation>
    <scope>NUCLEOTIDE SEQUENCE [LARGE SCALE GENOMIC DNA]</scope>
</reference>
<dbReference type="Pfam" id="PF00595">
    <property type="entry name" value="PDZ"/>
    <property type="match status" value="1"/>
</dbReference>
<dbReference type="InterPro" id="IPR005151">
    <property type="entry name" value="Tail-specific_protease"/>
</dbReference>
<dbReference type="InterPro" id="IPR004447">
    <property type="entry name" value="Peptidase_S41A"/>
</dbReference>
<dbReference type="GO" id="GO:0008236">
    <property type="term" value="F:serine-type peptidase activity"/>
    <property type="evidence" value="ECO:0007669"/>
    <property type="project" value="UniProtKB-KW"/>
</dbReference>
<dbReference type="Gene3D" id="3.30.750.44">
    <property type="match status" value="1"/>
</dbReference>
<proteinExistence type="inferred from homology"/>
<dbReference type="InterPro" id="IPR029045">
    <property type="entry name" value="ClpP/crotonase-like_dom_sf"/>
</dbReference>
<dbReference type="CDD" id="cd06782">
    <property type="entry name" value="cpPDZ_CPP-like"/>
    <property type="match status" value="1"/>
</dbReference>
<feature type="transmembrane region" description="Helical" evidence="6">
    <location>
        <begin position="12"/>
        <end position="36"/>
    </location>
</feature>
<dbReference type="FunFam" id="2.30.42.10:FF:000063">
    <property type="entry name" value="Peptidase, S41 family"/>
    <property type="match status" value="1"/>
</dbReference>
<protein>
    <recommendedName>
        <fullName evidence="7">PDZ domain-containing protein</fullName>
    </recommendedName>
</protein>
<feature type="domain" description="PDZ" evidence="7">
    <location>
        <begin position="116"/>
        <end position="185"/>
    </location>
</feature>
<dbReference type="GO" id="GO:0007165">
    <property type="term" value="P:signal transduction"/>
    <property type="evidence" value="ECO:0007669"/>
    <property type="project" value="TreeGrafter"/>
</dbReference>
<dbReference type="Pfam" id="PF22694">
    <property type="entry name" value="CtpB_N-like"/>
    <property type="match status" value="1"/>
</dbReference>
<evidence type="ECO:0000313" key="8">
    <source>
        <dbReference type="EMBL" id="PJC23841.1"/>
    </source>
</evidence>
<dbReference type="PANTHER" id="PTHR32060:SF30">
    <property type="entry name" value="CARBOXY-TERMINAL PROCESSING PROTEASE CTPA"/>
    <property type="match status" value="1"/>
</dbReference>
<keyword evidence="6" id="KW-0472">Membrane</keyword>
<dbReference type="InterPro" id="IPR001478">
    <property type="entry name" value="PDZ"/>
</dbReference>
<dbReference type="PROSITE" id="PS50106">
    <property type="entry name" value="PDZ"/>
    <property type="match status" value="1"/>
</dbReference>
<evidence type="ECO:0000256" key="2">
    <source>
        <dbReference type="ARBA" id="ARBA00022670"/>
    </source>
</evidence>
<dbReference type="Gene3D" id="2.30.42.10">
    <property type="match status" value="1"/>
</dbReference>